<evidence type="ECO:0000313" key="3">
    <source>
        <dbReference type="Proteomes" id="UP000293345"/>
    </source>
</evidence>
<reference evidence="2 3" key="1">
    <citation type="submission" date="2019-01" db="EMBL/GenBank/DDBJ databases">
        <title>Senegalimassilia sp. nov. KGMB04484 isolated human feces.</title>
        <authorList>
            <person name="Han K.-I."/>
            <person name="Kim J.-S."/>
            <person name="Lee K.C."/>
            <person name="Suh M.K."/>
            <person name="Eom M.K."/>
            <person name="Lee J.H."/>
            <person name="Park S.-H."/>
            <person name="Kang S.W."/>
            <person name="Park J.-E."/>
            <person name="Oh B.S."/>
            <person name="Yu S.Y."/>
            <person name="Choi S.-H."/>
            <person name="Lee D.H."/>
            <person name="Yoon H."/>
            <person name="Kim B.-Y."/>
            <person name="Lee J.H."/>
            <person name="Lee J.-S."/>
        </authorList>
    </citation>
    <scope>NUCLEOTIDE SEQUENCE [LARGE SCALE GENOMIC DNA]</scope>
    <source>
        <strain evidence="2 3">KGMB04484</strain>
    </source>
</reference>
<dbReference type="RefSeq" id="WP_129425407.1">
    <property type="nucleotide sequence ID" value="NZ_SDPW01000001.1"/>
</dbReference>
<keyword evidence="3" id="KW-1185">Reference proteome</keyword>
<evidence type="ECO:0000259" key="1">
    <source>
        <dbReference type="Pfam" id="PF13182"/>
    </source>
</evidence>
<dbReference type="Pfam" id="PF13182">
    <property type="entry name" value="DUF4007"/>
    <property type="match status" value="1"/>
</dbReference>
<protein>
    <submittedName>
        <fullName evidence="2">DUF4007 family protein</fullName>
    </submittedName>
</protein>
<comment type="caution">
    <text evidence="2">The sequence shown here is derived from an EMBL/GenBank/DDBJ whole genome shotgun (WGS) entry which is preliminary data.</text>
</comment>
<proteinExistence type="predicted"/>
<dbReference type="OrthoDB" id="747541at2"/>
<evidence type="ECO:0000313" key="2">
    <source>
        <dbReference type="EMBL" id="RXZ54737.1"/>
    </source>
</evidence>
<dbReference type="EMBL" id="SDPW01000001">
    <property type="protein sequence ID" value="RXZ54737.1"/>
    <property type="molecule type" value="Genomic_DNA"/>
</dbReference>
<dbReference type="Proteomes" id="UP000293345">
    <property type="component" value="Unassembled WGS sequence"/>
</dbReference>
<name>A0A4V1QU50_9ACTN</name>
<organism evidence="2 3">
    <name type="scientific">Senegalimassilia faecalis</name>
    <dbReference type="NCBI Taxonomy" id="2509433"/>
    <lineage>
        <taxon>Bacteria</taxon>
        <taxon>Bacillati</taxon>
        <taxon>Actinomycetota</taxon>
        <taxon>Coriobacteriia</taxon>
        <taxon>Coriobacteriales</taxon>
        <taxon>Coriobacteriaceae</taxon>
        <taxon>Senegalimassilia</taxon>
    </lineage>
</organism>
<accession>A0A4V1QU50</accession>
<dbReference type="InterPro" id="IPR025248">
    <property type="entry name" value="DUF4007"/>
</dbReference>
<gene>
    <name evidence="2" type="ORF">ET524_09765</name>
</gene>
<feature type="domain" description="DUF4007" evidence="1">
    <location>
        <begin position="5"/>
        <end position="300"/>
    </location>
</feature>
<dbReference type="AlphaFoldDB" id="A0A4V1QU50"/>
<sequence length="304" mass="34329">MQMKFKAHQSFFIRKGWLSKGLRAVTAQKGASLLMPSNSKEAMDELGLGSNQVVALRYWMQTLGLVQYVDGRKRAHELTELGNIILENDPYTEEVGTLFALHCNLASAQEDAAAWYYFFNEFKMSAFIRDDFTRGLTKFVFDHNDKKEIALTSLEADFNCILSTYIPHDRTSRKPVSPENVIDCPFGDLGLVDIEDRGRKSYRKTPANLTMLPALLVLYCICLMQERFDGASGAEIRLETLVGGPCSPGCLFNFDSVSLLSKLYELENEGLLRIVRTAGLDVIRLTQPDMSKEECLSRYYELIG</sequence>